<protein>
    <submittedName>
        <fullName evidence="2">Uncharacterized protein</fullName>
    </submittedName>
</protein>
<reference evidence="2" key="1">
    <citation type="submission" date="2018-02" db="EMBL/GenBank/DDBJ databases">
        <title>Rhizophora mucronata_Transcriptome.</title>
        <authorList>
            <person name="Meera S.P."/>
            <person name="Sreeshan A."/>
            <person name="Augustine A."/>
        </authorList>
    </citation>
    <scope>NUCLEOTIDE SEQUENCE</scope>
    <source>
        <tissue evidence="2">Leaf</tissue>
    </source>
</reference>
<dbReference type="EMBL" id="GGEC01086771">
    <property type="protein sequence ID" value="MBX67255.1"/>
    <property type="molecule type" value="Transcribed_RNA"/>
</dbReference>
<feature type="transmembrane region" description="Helical" evidence="1">
    <location>
        <begin position="12"/>
        <end position="30"/>
    </location>
</feature>
<dbReference type="AlphaFoldDB" id="A0A2P2QK20"/>
<organism evidence="2">
    <name type="scientific">Rhizophora mucronata</name>
    <name type="common">Asiatic mangrove</name>
    <dbReference type="NCBI Taxonomy" id="61149"/>
    <lineage>
        <taxon>Eukaryota</taxon>
        <taxon>Viridiplantae</taxon>
        <taxon>Streptophyta</taxon>
        <taxon>Embryophyta</taxon>
        <taxon>Tracheophyta</taxon>
        <taxon>Spermatophyta</taxon>
        <taxon>Magnoliopsida</taxon>
        <taxon>eudicotyledons</taxon>
        <taxon>Gunneridae</taxon>
        <taxon>Pentapetalae</taxon>
        <taxon>rosids</taxon>
        <taxon>fabids</taxon>
        <taxon>Malpighiales</taxon>
        <taxon>Rhizophoraceae</taxon>
        <taxon>Rhizophora</taxon>
    </lineage>
</organism>
<sequence length="40" mass="4534">MSSISRENSKYVAPFFFCSGNLTLVIVVNLQEPTLCKRKI</sequence>
<evidence type="ECO:0000313" key="2">
    <source>
        <dbReference type="EMBL" id="MBX67255.1"/>
    </source>
</evidence>
<accession>A0A2P2QK20</accession>
<evidence type="ECO:0000256" key="1">
    <source>
        <dbReference type="SAM" id="Phobius"/>
    </source>
</evidence>
<keyword evidence="1" id="KW-0812">Transmembrane</keyword>
<keyword evidence="1" id="KW-1133">Transmembrane helix</keyword>
<keyword evidence="1" id="KW-0472">Membrane</keyword>
<name>A0A2P2QK20_RHIMU</name>
<proteinExistence type="predicted"/>